<dbReference type="InterPro" id="IPR045584">
    <property type="entry name" value="Pilin-like"/>
</dbReference>
<dbReference type="NCBIfam" id="TIGR02532">
    <property type="entry name" value="IV_pilin_GFxxxE"/>
    <property type="match status" value="1"/>
</dbReference>
<feature type="transmembrane region" description="Helical" evidence="11">
    <location>
        <begin position="41"/>
        <end position="62"/>
    </location>
</feature>
<evidence type="ECO:0000256" key="1">
    <source>
        <dbReference type="ARBA" id="ARBA00004377"/>
    </source>
</evidence>
<comment type="similarity">
    <text evidence="9">Belongs to the GSP H family.</text>
</comment>
<dbReference type="Gene3D" id="3.30.700.10">
    <property type="entry name" value="Glycoprotein, Type 4 Pilin"/>
    <property type="match status" value="1"/>
</dbReference>
<keyword evidence="4" id="KW-0488">Methylation</keyword>
<evidence type="ECO:0000256" key="3">
    <source>
        <dbReference type="ARBA" id="ARBA00022475"/>
    </source>
</evidence>
<keyword evidence="14" id="KW-1185">Reference proteome</keyword>
<keyword evidence="8 11" id="KW-0472">Membrane</keyword>
<dbReference type="RefSeq" id="WP_111983921.1">
    <property type="nucleotide sequence ID" value="NZ_NFZS01000004.1"/>
</dbReference>
<evidence type="ECO:0000256" key="5">
    <source>
        <dbReference type="ARBA" id="ARBA00022519"/>
    </source>
</evidence>
<comment type="caution">
    <text evidence="13">The sequence shown here is derived from an EMBL/GenBank/DDBJ whole genome shotgun (WGS) entry which is preliminary data.</text>
</comment>
<evidence type="ECO:0000256" key="4">
    <source>
        <dbReference type="ARBA" id="ARBA00022481"/>
    </source>
</evidence>
<dbReference type="SUPFAM" id="SSF54523">
    <property type="entry name" value="Pili subunits"/>
    <property type="match status" value="1"/>
</dbReference>
<evidence type="ECO:0000256" key="10">
    <source>
        <dbReference type="ARBA" id="ARBA00030775"/>
    </source>
</evidence>
<evidence type="ECO:0000256" key="11">
    <source>
        <dbReference type="SAM" id="Phobius"/>
    </source>
</evidence>
<evidence type="ECO:0000256" key="6">
    <source>
        <dbReference type="ARBA" id="ARBA00022692"/>
    </source>
</evidence>
<evidence type="ECO:0000256" key="2">
    <source>
        <dbReference type="ARBA" id="ARBA00021549"/>
    </source>
</evidence>
<name>A0A328NZE6_9GAMM</name>
<reference evidence="13 14" key="1">
    <citation type="journal article" date="2018" name="Genet. Mol. Biol.">
        <title>The genome sequence of Dyella jiangningensis FCAV SCS01 from a lignocellulose-decomposing microbial consortium metagenome reveals potential for biotechnological applications.</title>
        <authorList>
            <person name="Desiderato J.G."/>
            <person name="Alvarenga D.O."/>
            <person name="Constancio M.T.L."/>
            <person name="Alves L.M.C."/>
            <person name="Varani A.M."/>
        </authorList>
    </citation>
    <scope>NUCLEOTIDE SEQUENCE [LARGE SCALE GENOMIC DNA]</scope>
    <source>
        <strain evidence="13 14">FCAV SCS01</strain>
    </source>
</reference>
<organism evidence="13 14">
    <name type="scientific">Dyella jiangningensis</name>
    <dbReference type="NCBI Taxonomy" id="1379159"/>
    <lineage>
        <taxon>Bacteria</taxon>
        <taxon>Pseudomonadati</taxon>
        <taxon>Pseudomonadota</taxon>
        <taxon>Gammaproteobacteria</taxon>
        <taxon>Lysobacterales</taxon>
        <taxon>Rhodanobacteraceae</taxon>
        <taxon>Dyella</taxon>
    </lineage>
</organism>
<dbReference type="GO" id="GO:0015628">
    <property type="term" value="P:protein secretion by the type II secretion system"/>
    <property type="evidence" value="ECO:0007669"/>
    <property type="project" value="InterPro"/>
</dbReference>
<evidence type="ECO:0000256" key="7">
    <source>
        <dbReference type="ARBA" id="ARBA00022989"/>
    </source>
</evidence>
<gene>
    <name evidence="13" type="ORF">CA260_15340</name>
</gene>
<dbReference type="AlphaFoldDB" id="A0A328NZE6"/>
<comment type="subcellular location">
    <subcellularLocation>
        <location evidence="1">Cell inner membrane</location>
        <topology evidence="1">Single-pass membrane protein</topology>
    </subcellularLocation>
</comment>
<protein>
    <recommendedName>
        <fullName evidence="2">Type II secretion system protein H</fullName>
    </recommendedName>
    <alternativeName>
        <fullName evidence="10">General secretion pathway protein H</fullName>
    </alternativeName>
</protein>
<evidence type="ECO:0000256" key="8">
    <source>
        <dbReference type="ARBA" id="ARBA00023136"/>
    </source>
</evidence>
<evidence type="ECO:0000313" key="14">
    <source>
        <dbReference type="Proteomes" id="UP000248926"/>
    </source>
</evidence>
<dbReference type="Proteomes" id="UP000248926">
    <property type="component" value="Unassembled WGS sequence"/>
</dbReference>
<dbReference type="GO" id="GO:0015627">
    <property type="term" value="C:type II protein secretion system complex"/>
    <property type="evidence" value="ECO:0007669"/>
    <property type="project" value="InterPro"/>
</dbReference>
<dbReference type="OrthoDB" id="2313614at2"/>
<keyword evidence="3" id="KW-1003">Cell membrane</keyword>
<dbReference type="InterPro" id="IPR012902">
    <property type="entry name" value="N_methyl_site"/>
</dbReference>
<dbReference type="Pfam" id="PF12019">
    <property type="entry name" value="GspH"/>
    <property type="match status" value="1"/>
</dbReference>
<evidence type="ECO:0000259" key="12">
    <source>
        <dbReference type="Pfam" id="PF12019"/>
    </source>
</evidence>
<keyword evidence="5" id="KW-0997">Cell inner membrane</keyword>
<evidence type="ECO:0000313" key="13">
    <source>
        <dbReference type="EMBL" id="RAO75447.1"/>
    </source>
</evidence>
<dbReference type="InterPro" id="IPR022346">
    <property type="entry name" value="T2SS_GspH"/>
</dbReference>
<sequence length="213" mass="21897">MQVFSRQRSVVLALVGDGLAAPADATEHAAATRGRHLGFTIIELMVALTVAGILLVIAIPSFRQLTLSSRLTTATNDVVAAINVARMEAVKRNAGSQFCSDVSANNQTDTLGAACSTEVQPGAVYVMKADGTATRVLGAVSSITTPLQFKGSVTALRFTSQGVGQKAGQTTPSGDTIAIICTSSLNGTFQNIRTITITSGSIIQVTPSNGACP</sequence>
<feature type="domain" description="General secretion pathway GspH" evidence="12">
    <location>
        <begin position="74"/>
        <end position="198"/>
    </location>
</feature>
<proteinExistence type="inferred from homology"/>
<dbReference type="GO" id="GO:0005886">
    <property type="term" value="C:plasma membrane"/>
    <property type="evidence" value="ECO:0007669"/>
    <property type="project" value="UniProtKB-SubCell"/>
</dbReference>
<accession>A0A328NZE6</accession>
<keyword evidence="7 11" id="KW-1133">Transmembrane helix</keyword>
<dbReference type="EMBL" id="NFZS01000004">
    <property type="protein sequence ID" value="RAO75447.1"/>
    <property type="molecule type" value="Genomic_DNA"/>
</dbReference>
<evidence type="ECO:0000256" key="9">
    <source>
        <dbReference type="ARBA" id="ARBA00025772"/>
    </source>
</evidence>
<dbReference type="Pfam" id="PF07963">
    <property type="entry name" value="N_methyl"/>
    <property type="match status" value="1"/>
</dbReference>
<keyword evidence="6 11" id="KW-0812">Transmembrane</keyword>